<sequence length="654" mass="69870">MQRGDGKGGSPQRATIAVAHMHFRLPPSRKDRLGARTMVVSAGEHPIRGSVCVLQVAINHLKETIPSLYYEVVHVVQQSPFQFSLIHSPIRLVGPAQHVILAVLAPAELERNNDPLQDEVDEDNVHLIRLALFGEADLRLDAVGDLVKCNGGVFRIVAVGADVVLCGVAANEVRLLGLVVIVTVGKRLLVVGGCVAEFQAAGFAVRLCALLLRLEHDHVVLGVHHLGYVHKSDVARARRLLENLAGLVEEVDDALGDGVGHVGDVLEGAREGGDDVGAVLCEGALEDVEAEAARVDDGQARHVFPVVLVDHVREDLRLEPGEDAVVAGVGGAVDPQVLGRAAVLVVQVEGLAGFGDELADVLAVLCREGRLVEAGVVVEAQQIVVDETDAAASSETSSADFDFFLTLLTDIHPMVSPYRPLAMAYASLSKESASRTWAWPPKKAMGANQASLRRAANVADDDKEVGLLLAQHRLEPFLLDRVLDRLDDRVVCIAREVEEEAESDNVEPLILRLELTVALGLRDSVARFWVDVVEVTRNVVFSVIRHRDVVLALGSVGLVELVIARADDVDGLLLEDVVGEEAFRGGGVVEAVALYAVARVDDEEVDTLLVGLAAHVLGKGDIVTPVGRVLWFEEVAAEPAVDVGGVEEVDLAPS</sequence>
<organism evidence="1 2">
    <name type="scientific">Colletotrichum scovillei</name>
    <dbReference type="NCBI Taxonomy" id="1209932"/>
    <lineage>
        <taxon>Eukaryota</taxon>
        <taxon>Fungi</taxon>
        <taxon>Dikarya</taxon>
        <taxon>Ascomycota</taxon>
        <taxon>Pezizomycotina</taxon>
        <taxon>Sordariomycetes</taxon>
        <taxon>Hypocreomycetidae</taxon>
        <taxon>Glomerellales</taxon>
        <taxon>Glomerellaceae</taxon>
        <taxon>Colletotrichum</taxon>
        <taxon>Colletotrichum acutatum species complex</taxon>
    </lineage>
</organism>
<protein>
    <submittedName>
        <fullName evidence="1">Uncharacterized protein</fullName>
    </submittedName>
</protein>
<keyword evidence="2" id="KW-1185">Reference proteome</keyword>
<accession>A0A9P7UHV2</accession>
<evidence type="ECO:0000313" key="2">
    <source>
        <dbReference type="Proteomes" id="UP000699042"/>
    </source>
</evidence>
<dbReference type="AlphaFoldDB" id="A0A9P7UHV2"/>
<name>A0A9P7UHV2_9PEZI</name>
<dbReference type="EMBL" id="JAESDN010000001">
    <property type="protein sequence ID" value="KAG7058524.1"/>
    <property type="molecule type" value="Genomic_DNA"/>
</dbReference>
<evidence type="ECO:0000313" key="1">
    <source>
        <dbReference type="EMBL" id="KAG7058524.1"/>
    </source>
</evidence>
<gene>
    <name evidence="1" type="ORF">JMJ77_005898</name>
</gene>
<reference evidence="1" key="1">
    <citation type="submission" date="2021-05" db="EMBL/GenBank/DDBJ databases">
        <title>Comparative genomics of three Colletotrichum scovillei strains and genetic complementation revealed genes involved fungal growth and virulence on chili pepper.</title>
        <authorList>
            <person name="Hsieh D.-K."/>
            <person name="Chuang S.-C."/>
            <person name="Chen C.-Y."/>
            <person name="Chao Y.-T."/>
            <person name="Lu M.-Y.J."/>
            <person name="Lee M.-H."/>
            <person name="Shih M.-C."/>
        </authorList>
    </citation>
    <scope>NUCLEOTIDE SEQUENCE</scope>
    <source>
        <strain evidence="1">Coll-153</strain>
    </source>
</reference>
<dbReference type="Proteomes" id="UP000699042">
    <property type="component" value="Unassembled WGS sequence"/>
</dbReference>
<proteinExistence type="predicted"/>
<comment type="caution">
    <text evidence="1">The sequence shown here is derived from an EMBL/GenBank/DDBJ whole genome shotgun (WGS) entry which is preliminary data.</text>
</comment>